<evidence type="ECO:0008006" key="3">
    <source>
        <dbReference type="Google" id="ProtNLM"/>
    </source>
</evidence>
<evidence type="ECO:0000313" key="2">
    <source>
        <dbReference type="Proteomes" id="UP000199666"/>
    </source>
</evidence>
<dbReference type="EMBL" id="FOPP01000014">
    <property type="protein sequence ID" value="SFH47774.1"/>
    <property type="molecule type" value="Genomic_DNA"/>
</dbReference>
<evidence type="ECO:0000313" key="1">
    <source>
        <dbReference type="EMBL" id="SFH47774.1"/>
    </source>
</evidence>
<dbReference type="Pfam" id="PF14337">
    <property type="entry name" value="Abi_alpha"/>
    <property type="match status" value="1"/>
</dbReference>
<dbReference type="AlphaFoldDB" id="A0A1I3ACG3"/>
<reference evidence="1 2" key="1">
    <citation type="submission" date="2016-10" db="EMBL/GenBank/DDBJ databases">
        <authorList>
            <person name="de Groot N.N."/>
        </authorList>
    </citation>
    <scope>NUCLEOTIDE SEQUENCE [LARGE SCALE GENOMIC DNA]</scope>
    <source>
        <strain evidence="1 2">DSM 18684</strain>
    </source>
</reference>
<sequence>MGAVGDIINSKPVESLTNFFAEIVGKPLVDGAGILYSDAIKAKRIANTLKLEEKYKLVKSDDTRPTDLSFGYKILEKASLEDNDDLLSKWANLLGNATDKNYNGSIRKIFIDTLDSLEPIDVKIFDEINTFCLSQQTKYETMVSLNDSNYLKKESLNVLLSLGLITFGVTTTRGIQIGGHSPTTFHGLDSFKVTEMGQSFYKSVNK</sequence>
<accession>A0A1I3ACG3</accession>
<keyword evidence="2" id="KW-1185">Reference proteome</keyword>
<gene>
    <name evidence="1" type="ORF">SAMN04489864_1144</name>
</gene>
<proteinExistence type="predicted"/>
<dbReference type="OrthoDB" id="7301451at2"/>
<organism evidence="1 2">
    <name type="scientific">Pedobacter insulae</name>
    <dbReference type="NCBI Taxonomy" id="414048"/>
    <lineage>
        <taxon>Bacteria</taxon>
        <taxon>Pseudomonadati</taxon>
        <taxon>Bacteroidota</taxon>
        <taxon>Sphingobacteriia</taxon>
        <taxon>Sphingobacteriales</taxon>
        <taxon>Sphingobacteriaceae</taxon>
        <taxon>Pedobacter</taxon>
    </lineage>
</organism>
<dbReference type="Proteomes" id="UP000199666">
    <property type="component" value="Unassembled WGS sequence"/>
</dbReference>
<dbReference type="RefSeq" id="WP_090997776.1">
    <property type="nucleotide sequence ID" value="NZ_FOPP01000014.1"/>
</dbReference>
<name>A0A1I3ACG3_9SPHI</name>
<protein>
    <recommendedName>
        <fullName evidence="3">DUF4393 domain-containing protein</fullName>
    </recommendedName>
</protein>
<dbReference type="InterPro" id="IPR025506">
    <property type="entry name" value="Abi_alpha"/>
</dbReference>